<feature type="chain" id="PRO_5009209522" description="SnoaL-like domain-containing protein" evidence="1">
    <location>
        <begin position="20"/>
        <end position="155"/>
    </location>
</feature>
<dbReference type="Gene3D" id="3.10.450.50">
    <property type="match status" value="1"/>
</dbReference>
<comment type="caution">
    <text evidence="3">The sequence shown here is derived from an EMBL/GenBank/DDBJ whole genome shotgun (WGS) entry which is preliminary data.</text>
</comment>
<feature type="domain" description="SnoaL-like" evidence="2">
    <location>
        <begin position="47"/>
        <end position="148"/>
    </location>
</feature>
<dbReference type="OrthoDB" id="5738463at2"/>
<organism evidence="3 4">
    <name type="scientific">Alteromonas confluentis</name>
    <dbReference type="NCBI Taxonomy" id="1656094"/>
    <lineage>
        <taxon>Bacteria</taxon>
        <taxon>Pseudomonadati</taxon>
        <taxon>Pseudomonadota</taxon>
        <taxon>Gammaproteobacteria</taxon>
        <taxon>Alteromonadales</taxon>
        <taxon>Alteromonadaceae</taxon>
        <taxon>Alteromonas/Salinimonas group</taxon>
        <taxon>Alteromonas</taxon>
    </lineage>
</organism>
<dbReference type="Pfam" id="PF12680">
    <property type="entry name" value="SnoaL_2"/>
    <property type="match status" value="1"/>
</dbReference>
<dbReference type="SUPFAM" id="SSF54427">
    <property type="entry name" value="NTF2-like"/>
    <property type="match status" value="1"/>
</dbReference>
<proteinExistence type="predicted"/>
<feature type="signal peptide" evidence="1">
    <location>
        <begin position="1"/>
        <end position="19"/>
    </location>
</feature>
<gene>
    <name evidence="3" type="ORF">BFC18_15750</name>
</gene>
<name>A0A1E7Z929_9ALTE</name>
<dbReference type="RefSeq" id="WP_070126278.1">
    <property type="nucleotide sequence ID" value="NZ_MDHN01000032.1"/>
</dbReference>
<evidence type="ECO:0000313" key="3">
    <source>
        <dbReference type="EMBL" id="OFC70030.1"/>
    </source>
</evidence>
<dbReference type="Proteomes" id="UP000175691">
    <property type="component" value="Unassembled WGS sequence"/>
</dbReference>
<evidence type="ECO:0000259" key="2">
    <source>
        <dbReference type="Pfam" id="PF12680"/>
    </source>
</evidence>
<sequence length="155" mass="17523">MKKVFVLFLTLLFSSALLADDAPIDLDALAKLYFEKMIATQSPTATKKELEAYLALLADDVGHSHLPWVTDDSRLPSGKEDMRQGMTFYLGAHTDYSAELLDVFTFNQSAIAIRYKNHAKGIHPQNNQPIEYSQTMMEVLEIEDGKVAVIRKYHE</sequence>
<protein>
    <recommendedName>
        <fullName evidence="2">SnoaL-like domain-containing protein</fullName>
    </recommendedName>
</protein>
<dbReference type="InterPro" id="IPR032710">
    <property type="entry name" value="NTF2-like_dom_sf"/>
</dbReference>
<evidence type="ECO:0000313" key="4">
    <source>
        <dbReference type="Proteomes" id="UP000175691"/>
    </source>
</evidence>
<dbReference type="STRING" id="1656094.BFC18_15750"/>
<keyword evidence="4" id="KW-1185">Reference proteome</keyword>
<reference evidence="3 4" key="1">
    <citation type="submission" date="2016-08" db="EMBL/GenBank/DDBJ databases">
        <authorList>
            <person name="Seilhamer J.J."/>
        </authorList>
    </citation>
    <scope>NUCLEOTIDE SEQUENCE [LARGE SCALE GENOMIC DNA]</scope>
    <source>
        <strain evidence="3 4">KCTC 42603</strain>
    </source>
</reference>
<accession>A0A1E7Z929</accession>
<evidence type="ECO:0000256" key="1">
    <source>
        <dbReference type="SAM" id="SignalP"/>
    </source>
</evidence>
<dbReference type="InterPro" id="IPR037401">
    <property type="entry name" value="SnoaL-like"/>
</dbReference>
<dbReference type="EMBL" id="MDHN01000032">
    <property type="protein sequence ID" value="OFC70030.1"/>
    <property type="molecule type" value="Genomic_DNA"/>
</dbReference>
<keyword evidence="1" id="KW-0732">Signal</keyword>
<dbReference type="AlphaFoldDB" id="A0A1E7Z929"/>